<feature type="transmembrane region" description="Helical" evidence="1">
    <location>
        <begin position="263"/>
        <end position="285"/>
    </location>
</feature>
<gene>
    <name evidence="2" type="ORF">C1SCF055_LOCUS42530</name>
</gene>
<evidence type="ECO:0000313" key="4">
    <source>
        <dbReference type="Proteomes" id="UP001152797"/>
    </source>
</evidence>
<keyword evidence="1" id="KW-0472">Membrane</keyword>
<dbReference type="EMBL" id="CAMXCT010006664">
    <property type="protein sequence ID" value="CAI4017921.1"/>
    <property type="molecule type" value="Genomic_DNA"/>
</dbReference>
<organism evidence="2">
    <name type="scientific">Cladocopium goreaui</name>
    <dbReference type="NCBI Taxonomy" id="2562237"/>
    <lineage>
        <taxon>Eukaryota</taxon>
        <taxon>Sar</taxon>
        <taxon>Alveolata</taxon>
        <taxon>Dinophyceae</taxon>
        <taxon>Suessiales</taxon>
        <taxon>Symbiodiniaceae</taxon>
        <taxon>Cladocopium</taxon>
    </lineage>
</organism>
<feature type="transmembrane region" description="Helical" evidence="1">
    <location>
        <begin position="53"/>
        <end position="74"/>
    </location>
</feature>
<keyword evidence="1" id="KW-0812">Transmembrane</keyword>
<dbReference type="Proteomes" id="UP001152797">
    <property type="component" value="Unassembled WGS sequence"/>
</dbReference>
<feature type="transmembrane region" description="Helical" evidence="1">
    <location>
        <begin position="81"/>
        <end position="103"/>
    </location>
</feature>
<reference evidence="3" key="2">
    <citation type="submission" date="2024-04" db="EMBL/GenBank/DDBJ databases">
        <authorList>
            <person name="Chen Y."/>
            <person name="Shah S."/>
            <person name="Dougan E. K."/>
            <person name="Thang M."/>
            <person name="Chan C."/>
        </authorList>
    </citation>
    <scope>NUCLEOTIDE SEQUENCE [LARGE SCALE GENOMIC DNA]</scope>
</reference>
<reference evidence="2" key="1">
    <citation type="submission" date="2022-10" db="EMBL/GenBank/DDBJ databases">
        <authorList>
            <person name="Chen Y."/>
            <person name="Dougan E. K."/>
            <person name="Chan C."/>
            <person name="Rhodes N."/>
            <person name="Thang M."/>
        </authorList>
    </citation>
    <scope>NUCLEOTIDE SEQUENCE</scope>
</reference>
<evidence type="ECO:0000313" key="3">
    <source>
        <dbReference type="EMBL" id="CAL1171296.1"/>
    </source>
</evidence>
<keyword evidence="1" id="KW-1133">Transmembrane helix</keyword>
<accession>A0A9P1GN87</accession>
<name>A0A9P1GN87_9DINO</name>
<evidence type="ECO:0000313" key="2">
    <source>
        <dbReference type="EMBL" id="CAI4017921.1"/>
    </source>
</evidence>
<dbReference type="OrthoDB" id="416984at2759"/>
<dbReference type="AlphaFoldDB" id="A0A9P1GN87"/>
<evidence type="ECO:0000256" key="1">
    <source>
        <dbReference type="SAM" id="Phobius"/>
    </source>
</evidence>
<feature type="transmembrane region" description="Helical" evidence="1">
    <location>
        <begin position="28"/>
        <end position="47"/>
    </location>
</feature>
<keyword evidence="4" id="KW-1185">Reference proteome</keyword>
<protein>
    <submittedName>
        <fullName evidence="2">Uncharacterized protein</fullName>
    </submittedName>
</protein>
<sequence>MKSVGGTFVAKPQTGGSSFLASLKQGDFWALWAPQFAVFLFLLFFYTFGFMKLPSICVIVSAFFLMISGMLFTFRKEARSYLPVAMLLPVAVLAGSVGGLYVYDVYAIYPQFYTNARVYTDVQPSQSSAAVADAGKLVFTDAAYVDTKHSVSYLTERGSVFCIAPVRDPSHGIEIQYWAVGTSCCSMIGDFWCDDAKDTKAKGGIVIFDNEGFFSGSSYDEYGKASRKAEATYQLLSVPHPKYIRWVHDDNLNKVANEFTLKAGLALTAMTLAYAIVSAGLAFALRKPRSPYVSGRL</sequence>
<proteinExistence type="predicted"/>
<dbReference type="EMBL" id="CAMXCT020006664">
    <property type="protein sequence ID" value="CAL1171296.1"/>
    <property type="molecule type" value="Genomic_DNA"/>
</dbReference>
<dbReference type="EMBL" id="CAMXCT030006664">
    <property type="protein sequence ID" value="CAL4805233.1"/>
    <property type="molecule type" value="Genomic_DNA"/>
</dbReference>
<comment type="caution">
    <text evidence="2">The sequence shown here is derived from an EMBL/GenBank/DDBJ whole genome shotgun (WGS) entry which is preliminary data.</text>
</comment>